<feature type="transmembrane region" description="Helical" evidence="1">
    <location>
        <begin position="167"/>
        <end position="188"/>
    </location>
</feature>
<dbReference type="RefSeq" id="WP_014236464.1">
    <property type="nucleotide sequence ID" value="NC_016616.1"/>
</dbReference>
<dbReference type="Proteomes" id="UP000005633">
    <property type="component" value="Chromosome"/>
</dbReference>
<gene>
    <name evidence="2" type="ordered locus">Dsui_1368</name>
</gene>
<keyword evidence="1" id="KW-1133">Transmembrane helix</keyword>
<keyword evidence="1" id="KW-0472">Membrane</keyword>
<accession>G8QMX8</accession>
<dbReference type="KEGG" id="dsu:Dsui_1368"/>
<dbReference type="HOGENOM" id="CLU_093864_0_0_4"/>
<proteinExistence type="predicted"/>
<evidence type="ECO:0000256" key="1">
    <source>
        <dbReference type="SAM" id="Phobius"/>
    </source>
</evidence>
<dbReference type="OrthoDB" id="8906049at2"/>
<sequence>MSRLPPLSRQHHLQRLRGHLERDSFPRLQMMLLVLLTAGSGLLASFALLHAGLTHMGWRYGAAFLLAYGVFLGLLWLWLRTRAEDYADIPDLMDLGNLVPSGPSADSCSPTAEDLGGNFGGGGASSHFDAPPVAGVPSEPAVAAETLPDGSEAIGQALGAAAEGEELAIPLIVLVLAAALLLSSAFIVYSAPSLFAELLLDGTLAATLYRRLHRLERRHWLQTALHQTFLPFLLTGLLVTGCGATLHHFSPGAHTLGEAWQQARMSLNAATGPTDKVR</sequence>
<evidence type="ECO:0000313" key="2">
    <source>
        <dbReference type="EMBL" id="AEV25763.1"/>
    </source>
</evidence>
<keyword evidence="1" id="KW-0812">Transmembrane</keyword>
<feature type="transmembrane region" description="Helical" evidence="1">
    <location>
        <begin position="58"/>
        <end position="79"/>
    </location>
</feature>
<reference evidence="2 3" key="1">
    <citation type="journal article" date="2012" name="J. Bacteriol.">
        <title>Complete genome sequence of the anaerobic perchlorate-reducing bacterium Azospira suillum strain PS.</title>
        <authorList>
            <person name="Byrne-Bailey K.G."/>
            <person name="Coates J.D."/>
        </authorList>
    </citation>
    <scope>NUCLEOTIDE SEQUENCE [LARGE SCALE GENOMIC DNA]</scope>
    <source>
        <strain evidence="3">ATCC BAA-33 / DSM 13638 / PS</strain>
    </source>
</reference>
<dbReference type="EMBL" id="CP003153">
    <property type="protein sequence ID" value="AEV25763.1"/>
    <property type="molecule type" value="Genomic_DNA"/>
</dbReference>
<dbReference type="AlphaFoldDB" id="G8QMX8"/>
<organism evidence="2 3">
    <name type="scientific">Azospira oryzae (strain ATCC BAA-33 / DSM 13638 / PS)</name>
    <name type="common">Dechlorosoma suillum</name>
    <dbReference type="NCBI Taxonomy" id="640081"/>
    <lineage>
        <taxon>Bacteria</taxon>
        <taxon>Pseudomonadati</taxon>
        <taxon>Pseudomonadota</taxon>
        <taxon>Betaproteobacteria</taxon>
        <taxon>Rhodocyclales</taxon>
        <taxon>Rhodocyclaceae</taxon>
        <taxon>Azospira</taxon>
    </lineage>
</organism>
<feature type="transmembrane region" description="Helical" evidence="1">
    <location>
        <begin position="32"/>
        <end position="52"/>
    </location>
</feature>
<evidence type="ECO:0000313" key="3">
    <source>
        <dbReference type="Proteomes" id="UP000005633"/>
    </source>
</evidence>
<protein>
    <submittedName>
        <fullName evidence="2">Uncharacterized protein</fullName>
    </submittedName>
</protein>
<name>G8QMX8_AZOOP</name>
<feature type="transmembrane region" description="Helical" evidence="1">
    <location>
        <begin position="224"/>
        <end position="246"/>
    </location>
</feature>
<dbReference type="eggNOG" id="ENOG5032WUG">
    <property type="taxonomic scope" value="Bacteria"/>
</dbReference>